<protein>
    <recommendedName>
        <fullName evidence="1">BTB domain-containing protein</fullName>
    </recommendedName>
</protein>
<dbReference type="InterPro" id="IPR000210">
    <property type="entry name" value="BTB/POZ_dom"/>
</dbReference>
<dbReference type="AlphaFoldDB" id="A0AAW0BFZ1"/>
<dbReference type="Proteomes" id="UP001383192">
    <property type="component" value="Unassembled WGS sequence"/>
</dbReference>
<reference evidence="2 3" key="1">
    <citation type="submission" date="2024-01" db="EMBL/GenBank/DDBJ databases">
        <title>A draft genome for a cacao thread blight-causing isolate of Paramarasmius palmivorus.</title>
        <authorList>
            <person name="Baruah I.K."/>
            <person name="Bukari Y."/>
            <person name="Amoako-Attah I."/>
            <person name="Meinhardt L.W."/>
            <person name="Bailey B.A."/>
            <person name="Cohen S.P."/>
        </authorList>
    </citation>
    <scope>NUCLEOTIDE SEQUENCE [LARGE SCALE GENOMIC DNA]</scope>
    <source>
        <strain evidence="2 3">GH-12</strain>
    </source>
</reference>
<gene>
    <name evidence="2" type="ORF">VNI00_016295</name>
</gene>
<comment type="caution">
    <text evidence="2">The sequence shown here is derived from an EMBL/GenBank/DDBJ whole genome shotgun (WGS) entry which is preliminary data.</text>
</comment>
<dbReference type="Gene3D" id="3.30.710.10">
    <property type="entry name" value="Potassium Channel Kv1.1, Chain A"/>
    <property type="match status" value="1"/>
</dbReference>
<evidence type="ECO:0000313" key="3">
    <source>
        <dbReference type="Proteomes" id="UP001383192"/>
    </source>
</evidence>
<evidence type="ECO:0000259" key="1">
    <source>
        <dbReference type="PROSITE" id="PS50097"/>
    </source>
</evidence>
<dbReference type="InterPro" id="IPR011333">
    <property type="entry name" value="SKP1/BTB/POZ_sf"/>
</dbReference>
<accession>A0AAW0BFZ1</accession>
<sequence length="329" mass="37687">MSSHDRVPKIADSPFDANDADIILQTSDNIHFYFYRLILSLVSPFFKDMFALPLSAEQKSSKGIPIVPVTEDSVTLDRTLRFVYPGMEPPTLSHWEDVEPVFEAFIKYQMEKTAPFASILSCLLQTANIPPTALDISKDKEAKHWQAYANMRIIAKVERFRDSLPPGTTGQAIERALCVPFFELSMAYVDELDGWSAKDYVSMMKRCQAEMLSHRIPSFGTWEERDSRWSYECWQQEPDFPGPRLSKKLMVDWYESTLIPSLREGSLSDMHIIPYEPEWACTGCGQACSGMVRAATEIFREEIGRMLSMPAVCYFFVGSIKMLKFWNTE</sequence>
<keyword evidence="3" id="KW-1185">Reference proteome</keyword>
<dbReference type="EMBL" id="JAYKXP010000124">
    <property type="protein sequence ID" value="KAK7024444.1"/>
    <property type="molecule type" value="Genomic_DNA"/>
</dbReference>
<name>A0AAW0BFZ1_9AGAR</name>
<organism evidence="2 3">
    <name type="scientific">Paramarasmius palmivorus</name>
    <dbReference type="NCBI Taxonomy" id="297713"/>
    <lineage>
        <taxon>Eukaryota</taxon>
        <taxon>Fungi</taxon>
        <taxon>Dikarya</taxon>
        <taxon>Basidiomycota</taxon>
        <taxon>Agaricomycotina</taxon>
        <taxon>Agaricomycetes</taxon>
        <taxon>Agaricomycetidae</taxon>
        <taxon>Agaricales</taxon>
        <taxon>Marasmiineae</taxon>
        <taxon>Marasmiaceae</taxon>
        <taxon>Paramarasmius</taxon>
    </lineage>
</organism>
<proteinExistence type="predicted"/>
<dbReference type="Pfam" id="PF00651">
    <property type="entry name" value="BTB"/>
    <property type="match status" value="1"/>
</dbReference>
<evidence type="ECO:0000313" key="2">
    <source>
        <dbReference type="EMBL" id="KAK7024444.1"/>
    </source>
</evidence>
<dbReference type="SUPFAM" id="SSF54695">
    <property type="entry name" value="POZ domain"/>
    <property type="match status" value="1"/>
</dbReference>
<dbReference type="PROSITE" id="PS50097">
    <property type="entry name" value="BTB"/>
    <property type="match status" value="1"/>
</dbReference>
<feature type="domain" description="BTB" evidence="1">
    <location>
        <begin position="20"/>
        <end position="86"/>
    </location>
</feature>